<accession>D2ZZB7</accession>
<name>D2ZZB7_NEIM2</name>
<dbReference type="EMBL" id="ACDX02000017">
    <property type="protein sequence ID" value="EFC87619.1"/>
    <property type="molecule type" value="Genomic_DNA"/>
</dbReference>
<comment type="caution">
    <text evidence="1">The sequence shown here is derived from an EMBL/GenBank/DDBJ whole genome shotgun (WGS) entry which is preliminary data.</text>
</comment>
<dbReference type="AlphaFoldDB" id="D2ZZB7"/>
<evidence type="ECO:0000313" key="1">
    <source>
        <dbReference type="EMBL" id="EFC87619.1"/>
    </source>
</evidence>
<organism evidence="1 2">
    <name type="scientific">Neisseria mucosa (strain ATCC 25996 / DSM 4631 / NCTC 10774 / M26)</name>
    <dbReference type="NCBI Taxonomy" id="546266"/>
    <lineage>
        <taxon>Bacteria</taxon>
        <taxon>Pseudomonadati</taxon>
        <taxon>Pseudomonadota</taxon>
        <taxon>Betaproteobacteria</taxon>
        <taxon>Neisseriales</taxon>
        <taxon>Neisseriaceae</taxon>
        <taxon>Neisseria</taxon>
    </lineage>
</organism>
<gene>
    <name evidence="1" type="ORF">NEIMUCOT_05992</name>
</gene>
<protein>
    <submittedName>
        <fullName evidence="1">Uncharacterized protein</fullName>
    </submittedName>
</protein>
<proteinExistence type="predicted"/>
<evidence type="ECO:0000313" key="2">
    <source>
        <dbReference type="Proteomes" id="UP000003344"/>
    </source>
</evidence>
<sequence length="69" mass="7813">MGKAHATIRSRHRNALPSASLGLPIRKSCLFSLDSLYSTIKIKKGRLKPIITWFRTTFSHIPSTRYDAV</sequence>
<reference evidence="1 2" key="1">
    <citation type="submission" date="2009-10" db="EMBL/GenBank/DDBJ databases">
        <authorList>
            <person name="Weinstock G."/>
            <person name="Sodergren E."/>
            <person name="Clifton S."/>
            <person name="Fulton L."/>
            <person name="Fulton B."/>
            <person name="Courtney L."/>
            <person name="Fronick C."/>
            <person name="Harrison M."/>
            <person name="Strong C."/>
            <person name="Farmer C."/>
            <person name="Delahaunty K."/>
            <person name="Markovic C."/>
            <person name="Hall O."/>
            <person name="Minx P."/>
            <person name="Tomlinson C."/>
            <person name="Mitreva M."/>
            <person name="Nelson J."/>
            <person name="Hou S."/>
            <person name="Wollam A."/>
            <person name="Pepin K.H."/>
            <person name="Johnson M."/>
            <person name="Bhonagiri V."/>
            <person name="Nash W.E."/>
            <person name="Warren W."/>
            <person name="Chinwalla A."/>
            <person name="Mardis E.R."/>
            <person name="Wilson R.K."/>
        </authorList>
    </citation>
    <scope>NUCLEOTIDE SEQUENCE [LARGE SCALE GENOMIC DNA]</scope>
    <source>
        <strain evidence="2">ATCC 25996 / DSM 4631 / NCTC 10774 / M26</strain>
    </source>
</reference>
<dbReference type="Proteomes" id="UP000003344">
    <property type="component" value="Unassembled WGS sequence"/>
</dbReference>